<keyword evidence="3" id="KW-1185">Reference proteome</keyword>
<accession>A0A1C4VV22</accession>
<organism evidence="2 3">
    <name type="scientific">Micromonospora coriariae</name>
    <dbReference type="NCBI Taxonomy" id="285665"/>
    <lineage>
        <taxon>Bacteria</taxon>
        <taxon>Bacillati</taxon>
        <taxon>Actinomycetota</taxon>
        <taxon>Actinomycetes</taxon>
        <taxon>Micromonosporales</taxon>
        <taxon>Micromonosporaceae</taxon>
        <taxon>Micromonospora</taxon>
    </lineage>
</organism>
<proteinExistence type="predicted"/>
<dbReference type="EMBL" id="LT607412">
    <property type="protein sequence ID" value="SCE87675.1"/>
    <property type="molecule type" value="Genomic_DNA"/>
</dbReference>
<name>A0A1C4VV22_9ACTN</name>
<evidence type="ECO:0000313" key="2">
    <source>
        <dbReference type="EMBL" id="SCE87675.1"/>
    </source>
</evidence>
<evidence type="ECO:0000313" key="3">
    <source>
        <dbReference type="Proteomes" id="UP000198243"/>
    </source>
</evidence>
<reference evidence="3" key="1">
    <citation type="submission" date="2016-06" db="EMBL/GenBank/DDBJ databases">
        <authorList>
            <person name="Varghese N."/>
            <person name="Submissions Spin"/>
        </authorList>
    </citation>
    <scope>NUCLEOTIDE SEQUENCE [LARGE SCALE GENOMIC DNA]</scope>
    <source>
        <strain evidence="3">DSM 44875</strain>
    </source>
</reference>
<protein>
    <submittedName>
        <fullName evidence="2">Uncharacterized protein</fullName>
    </submittedName>
</protein>
<dbReference type="Proteomes" id="UP000198243">
    <property type="component" value="Chromosome I"/>
</dbReference>
<feature type="compositionally biased region" description="Basic and acidic residues" evidence="1">
    <location>
        <begin position="1"/>
        <end position="10"/>
    </location>
</feature>
<gene>
    <name evidence="2" type="ORF">GA0070607_2672</name>
</gene>
<feature type="compositionally biased region" description="Low complexity" evidence="1">
    <location>
        <begin position="15"/>
        <end position="27"/>
    </location>
</feature>
<sequence length="103" mass="11040">MPSRIRDPRARRGRAAPASAARSAAFRPDLDVTASPQPIRETCSRQATGGDGAVAGFPGLPVGCRLRHFRLEIISGWAKTNSPSLSCFIARNISMVSSFNVSR</sequence>
<dbReference type="AlphaFoldDB" id="A0A1C4VV22"/>
<evidence type="ECO:0000256" key="1">
    <source>
        <dbReference type="SAM" id="MobiDB-lite"/>
    </source>
</evidence>
<feature type="region of interest" description="Disordered" evidence="1">
    <location>
        <begin position="1"/>
        <end position="52"/>
    </location>
</feature>